<proteinExistence type="predicted"/>
<sequence>MINTTKCYKNNNLKIAFISKMVFNLAKKMPYEVTDVSIAVHFFSG</sequence>
<dbReference type="AlphaFoldDB" id="A0A0P7A553"/>
<organism evidence="1 2">
    <name type="scientific">Croceitalea dokdonensis DOKDO 023</name>
    <dbReference type="NCBI Taxonomy" id="1300341"/>
    <lineage>
        <taxon>Bacteria</taxon>
        <taxon>Pseudomonadati</taxon>
        <taxon>Bacteroidota</taxon>
        <taxon>Flavobacteriia</taxon>
        <taxon>Flavobacteriales</taxon>
        <taxon>Flavobacteriaceae</taxon>
        <taxon>Croceitalea</taxon>
    </lineage>
</organism>
<comment type="caution">
    <text evidence="1">The sequence shown here is derived from an EMBL/GenBank/DDBJ whole genome shotgun (WGS) entry which is preliminary data.</text>
</comment>
<reference evidence="1 2" key="1">
    <citation type="submission" date="2015-09" db="EMBL/GenBank/DDBJ databases">
        <title>Genome sequence of the marine flavobacterium Croceitalea dokdonensis DOKDO 023 that contains proton- and sodium-pumping rhodopsins.</title>
        <authorList>
            <person name="Kwon S.-K."/>
            <person name="Lee H.K."/>
            <person name="Kwak M.-J."/>
            <person name="Kim J.F."/>
        </authorList>
    </citation>
    <scope>NUCLEOTIDE SEQUENCE [LARGE SCALE GENOMIC DNA]</scope>
    <source>
        <strain evidence="1 2">DOKDO 023</strain>
    </source>
</reference>
<evidence type="ECO:0000313" key="2">
    <source>
        <dbReference type="Proteomes" id="UP000050280"/>
    </source>
</evidence>
<dbReference type="Proteomes" id="UP000050280">
    <property type="component" value="Unassembled WGS sequence"/>
</dbReference>
<gene>
    <name evidence="1" type="ORF">I595_2128</name>
</gene>
<dbReference type="EMBL" id="LDJX01000004">
    <property type="protein sequence ID" value="KPM31634.1"/>
    <property type="molecule type" value="Genomic_DNA"/>
</dbReference>
<keyword evidence="2" id="KW-1185">Reference proteome</keyword>
<protein>
    <submittedName>
        <fullName evidence="1">Uncharacterized protein</fullName>
    </submittedName>
</protein>
<name>A0A0P7A553_9FLAO</name>
<evidence type="ECO:0000313" key="1">
    <source>
        <dbReference type="EMBL" id="KPM31634.1"/>
    </source>
</evidence>
<accession>A0A0P7A553</accession>
<dbReference type="STRING" id="1300341.I595_2128"/>